<accession>A0A6P1QUT8</accession>
<dbReference type="RefSeq" id="WP_160223953.1">
    <property type="nucleotide sequence ID" value="NZ_CP029149.1"/>
</dbReference>
<gene>
    <name evidence="1" type="ORF">DBX24_03065</name>
</gene>
<proteinExistence type="predicted"/>
<dbReference type="Proteomes" id="UP000464318">
    <property type="component" value="Chromosome"/>
</dbReference>
<sequence>MEKLSKNIVLAGGIGIFSILAFLYTIKKLKKRKSKKKQEDEFRLFETDILNAESQHGVEYFSVR</sequence>
<evidence type="ECO:0000313" key="1">
    <source>
        <dbReference type="EMBL" id="QHN64947.1"/>
    </source>
</evidence>
<dbReference type="EMBL" id="CP029149">
    <property type="protein sequence ID" value="QHN64947.1"/>
    <property type="molecule type" value="Genomic_DNA"/>
</dbReference>
<reference evidence="1 2" key="1">
    <citation type="submission" date="2018-04" db="EMBL/GenBank/DDBJ databases">
        <title>Characteristic and Complete Genome Sequencing of A Novel Member of Infective Endocarditis Causative Bacteria: Bergeyella cardium QL-PH.</title>
        <authorList>
            <person name="Pan H."/>
            <person name="Sun E."/>
            <person name="Zhang Y."/>
        </authorList>
    </citation>
    <scope>NUCLEOTIDE SEQUENCE [LARGE SCALE GENOMIC DNA]</scope>
    <source>
        <strain evidence="1 2">HPQL</strain>
    </source>
</reference>
<dbReference type="AlphaFoldDB" id="A0A6P1QUT8"/>
<name>A0A6P1QUT8_9FLAO</name>
<keyword evidence="2" id="KW-1185">Reference proteome</keyword>
<dbReference type="KEGG" id="bcad:DBX24_03065"/>
<protein>
    <submittedName>
        <fullName evidence="1">Uncharacterized protein</fullName>
    </submittedName>
</protein>
<evidence type="ECO:0000313" key="2">
    <source>
        <dbReference type="Proteomes" id="UP000464318"/>
    </source>
</evidence>
<organism evidence="1 2">
    <name type="scientific">Bergeyella cardium</name>
    <dbReference type="NCBI Taxonomy" id="1585976"/>
    <lineage>
        <taxon>Bacteria</taxon>
        <taxon>Pseudomonadati</taxon>
        <taxon>Bacteroidota</taxon>
        <taxon>Flavobacteriia</taxon>
        <taxon>Flavobacteriales</taxon>
        <taxon>Weeksellaceae</taxon>
        <taxon>Bergeyella</taxon>
    </lineage>
</organism>